<proteinExistence type="predicted"/>
<dbReference type="Proteomes" id="UP000515847">
    <property type="component" value="Chromosome"/>
</dbReference>
<evidence type="ECO:0000313" key="2">
    <source>
        <dbReference type="Proteomes" id="UP000515847"/>
    </source>
</evidence>
<reference evidence="1 2" key="1">
    <citation type="journal article" date="2019" name="Front. Microbiol.">
        <title>Thermoanaerosceptrum fracticalcis gen. nov. sp. nov., a Novel Fumarate-Fermenting Microorganism From a Deep Fractured Carbonate Aquifer of the US Great Basin.</title>
        <authorList>
            <person name="Hamilton-Brehm S.D."/>
            <person name="Stewart L.E."/>
            <person name="Zavarin M."/>
            <person name="Caldwell M."/>
            <person name="Lawson P.A."/>
            <person name="Onstott T.C."/>
            <person name="Grzymski J."/>
            <person name="Neveux I."/>
            <person name="Lollar B.S."/>
            <person name="Russell C.E."/>
            <person name="Moser D.P."/>
        </authorList>
    </citation>
    <scope>NUCLEOTIDE SEQUENCE [LARGE SCALE GENOMIC DNA]</scope>
    <source>
        <strain evidence="1 2">DRI-13</strain>
    </source>
</reference>
<dbReference type="AlphaFoldDB" id="A0A7G6E1T5"/>
<name>A0A7G6E1T5_THEFR</name>
<sequence>MTLEEALKDFLAMYKPILNEMRAYKSNEYKKGMAEGLAMAIEAIEVILEEYSK</sequence>
<dbReference type="EMBL" id="CP045798">
    <property type="protein sequence ID" value="QNB46039.1"/>
    <property type="molecule type" value="Genomic_DNA"/>
</dbReference>
<protein>
    <submittedName>
        <fullName evidence="1">Uncharacterized protein</fullName>
    </submittedName>
</protein>
<organism evidence="1 2">
    <name type="scientific">Thermanaerosceptrum fracticalcis</name>
    <dbReference type="NCBI Taxonomy" id="1712410"/>
    <lineage>
        <taxon>Bacteria</taxon>
        <taxon>Bacillati</taxon>
        <taxon>Bacillota</taxon>
        <taxon>Clostridia</taxon>
        <taxon>Eubacteriales</taxon>
        <taxon>Peptococcaceae</taxon>
        <taxon>Thermanaerosceptrum</taxon>
    </lineage>
</organism>
<gene>
    <name evidence="1" type="ORF">BR63_06735</name>
</gene>
<dbReference type="RefSeq" id="WP_153802145.1">
    <property type="nucleotide sequence ID" value="NZ_CP045798.1"/>
</dbReference>
<keyword evidence="2" id="KW-1185">Reference proteome</keyword>
<dbReference type="KEGG" id="tfr:BR63_06735"/>
<accession>A0A7G6E1T5</accession>
<evidence type="ECO:0000313" key="1">
    <source>
        <dbReference type="EMBL" id="QNB46039.1"/>
    </source>
</evidence>